<name>A0A9Q1GJG9_9CARY</name>
<reference evidence="1" key="1">
    <citation type="submission" date="2022-04" db="EMBL/GenBank/DDBJ databases">
        <title>Carnegiea gigantea Genome sequencing and assembly v2.</title>
        <authorList>
            <person name="Copetti D."/>
            <person name="Sanderson M.J."/>
            <person name="Burquez A."/>
            <person name="Wojciechowski M.F."/>
        </authorList>
    </citation>
    <scope>NUCLEOTIDE SEQUENCE</scope>
    <source>
        <strain evidence="1">SGP5-SGP5p</strain>
        <tissue evidence="1">Aerial part</tissue>
    </source>
</reference>
<comment type="caution">
    <text evidence="1">The sequence shown here is derived from an EMBL/GenBank/DDBJ whole genome shotgun (WGS) entry which is preliminary data.</text>
</comment>
<dbReference type="EMBL" id="JAKOGI010002503">
    <property type="protein sequence ID" value="KAJ8421841.1"/>
    <property type="molecule type" value="Genomic_DNA"/>
</dbReference>
<dbReference type="AlphaFoldDB" id="A0A9Q1GJG9"/>
<keyword evidence="2" id="KW-1185">Reference proteome</keyword>
<protein>
    <submittedName>
        <fullName evidence="1">Uncharacterized protein</fullName>
    </submittedName>
</protein>
<organism evidence="1 2">
    <name type="scientific">Carnegiea gigantea</name>
    <dbReference type="NCBI Taxonomy" id="171969"/>
    <lineage>
        <taxon>Eukaryota</taxon>
        <taxon>Viridiplantae</taxon>
        <taxon>Streptophyta</taxon>
        <taxon>Embryophyta</taxon>
        <taxon>Tracheophyta</taxon>
        <taxon>Spermatophyta</taxon>
        <taxon>Magnoliopsida</taxon>
        <taxon>eudicotyledons</taxon>
        <taxon>Gunneridae</taxon>
        <taxon>Pentapetalae</taxon>
        <taxon>Caryophyllales</taxon>
        <taxon>Cactineae</taxon>
        <taxon>Cactaceae</taxon>
        <taxon>Cactoideae</taxon>
        <taxon>Echinocereeae</taxon>
        <taxon>Carnegiea</taxon>
    </lineage>
</organism>
<dbReference type="Proteomes" id="UP001153076">
    <property type="component" value="Unassembled WGS sequence"/>
</dbReference>
<proteinExistence type="predicted"/>
<accession>A0A9Q1GJG9</accession>
<sequence length="179" mass="19535">MTPSTYGGARHANKPGHCAITSSTYDGTNLGIVRRCPVPMVVRTWVMCDIVQCLWWYKLGHCATMSSTYDGTNNASRTLGMNRDKELPQLGITSAGCRGSWTYRGLPAGQPLELGRRISLGSRGRAGRRDMPFGHGGYMVAVGKGDYSLAVGVLRDTLVHHDSSRKTRQRKEKLGSGFS</sequence>
<evidence type="ECO:0000313" key="2">
    <source>
        <dbReference type="Proteomes" id="UP001153076"/>
    </source>
</evidence>
<gene>
    <name evidence="1" type="ORF">Cgig2_003770</name>
</gene>
<evidence type="ECO:0000313" key="1">
    <source>
        <dbReference type="EMBL" id="KAJ8421841.1"/>
    </source>
</evidence>